<proteinExistence type="inferred from homology"/>
<dbReference type="EMBL" id="AP022314">
    <property type="protein sequence ID" value="BBU24792.1"/>
    <property type="molecule type" value="Genomic_DNA"/>
</dbReference>
<dbReference type="NCBIfam" id="TIGR03930">
    <property type="entry name" value="WXG100_ESAT6"/>
    <property type="match status" value="1"/>
</dbReference>
<comment type="similarity">
    <text evidence="1">Belongs to the WXG100 family.</text>
</comment>
<dbReference type="AlphaFoldDB" id="A0AAD1H4S1"/>
<dbReference type="KEGG" id="mxe:MYXE_45820"/>
<dbReference type="Proteomes" id="UP000464624">
    <property type="component" value="Chromosome"/>
</dbReference>
<name>A0AAD1H4S1_MYCXE</name>
<gene>
    <name evidence="2" type="primary">esxR</name>
    <name evidence="2" type="ORF">MYXE_45820</name>
</gene>
<dbReference type="InterPro" id="IPR010310">
    <property type="entry name" value="T7SS_ESAT-6-like"/>
</dbReference>
<dbReference type="Pfam" id="PF06013">
    <property type="entry name" value="WXG100"/>
    <property type="match status" value="1"/>
</dbReference>
<reference evidence="2 3" key="1">
    <citation type="submission" date="2019-12" db="EMBL/GenBank/DDBJ databases">
        <title>Complete genome sequence of Mycolicibacterium xenopi str. JCM15661T.</title>
        <authorList>
            <person name="Yoshida M."/>
            <person name="Fukano H."/>
            <person name="Asakura T."/>
            <person name="Hoshino Y."/>
        </authorList>
    </citation>
    <scope>NUCLEOTIDE SEQUENCE [LARGE SCALE GENOMIC DNA]</scope>
    <source>
        <strain evidence="2 3">JCM 15661T</strain>
    </source>
</reference>
<dbReference type="InterPro" id="IPR036689">
    <property type="entry name" value="ESAT-6-like_sf"/>
</dbReference>
<accession>A0AAD1H4S1</accession>
<protein>
    <recommendedName>
        <fullName evidence="1">ESAT-6-like protein</fullName>
    </recommendedName>
</protein>
<organism evidence="2 3">
    <name type="scientific">Mycobacterium xenopi</name>
    <dbReference type="NCBI Taxonomy" id="1789"/>
    <lineage>
        <taxon>Bacteria</taxon>
        <taxon>Bacillati</taxon>
        <taxon>Actinomycetota</taxon>
        <taxon>Actinomycetes</taxon>
        <taxon>Mycobacteriales</taxon>
        <taxon>Mycobacteriaceae</taxon>
        <taxon>Mycobacterium</taxon>
    </lineage>
</organism>
<evidence type="ECO:0000313" key="2">
    <source>
        <dbReference type="EMBL" id="BBU24792.1"/>
    </source>
</evidence>
<sequence length="96" mass="10338">MSQIMYNYPAMLAHAADMAGYAGTLQALGSDIASEQAALSSAWQGDTGMTYQAWQAQWNQAMEQLVLSYRAMAGTHETNTTAMLARDQAEAAKWGG</sequence>
<evidence type="ECO:0000256" key="1">
    <source>
        <dbReference type="RuleBase" id="RU362001"/>
    </source>
</evidence>
<dbReference type="RefSeq" id="WP_003922940.1">
    <property type="nucleotide sequence ID" value="NZ_AP022314.1"/>
</dbReference>
<dbReference type="SUPFAM" id="SSF140453">
    <property type="entry name" value="EsxAB dimer-like"/>
    <property type="match status" value="1"/>
</dbReference>
<evidence type="ECO:0000313" key="3">
    <source>
        <dbReference type="Proteomes" id="UP000464624"/>
    </source>
</evidence>
<dbReference type="Gene3D" id="1.10.287.1060">
    <property type="entry name" value="ESAT-6-like"/>
    <property type="match status" value="1"/>
</dbReference>